<sequence length="278" mass="29972">MAGSSELSHDQYTIGWICALPLELATAIAMPDVRIGKHSVVIACLPGGQYGTTSTTAVPVQSSKADIRLGVVVVSQSSATHGGVIQYDYGKSLHGGHVQRTGMLNYPPQALLTALVRLQANHRVSGSVISTYVRDMIQKSPRMQRLLDLSVTLIVPCPTRATKEPVIHYGPIASGNQVIKHNFKRDRLGVEFGAYCVEIEATGLMNHYPCVLVRGKYDYADIHKDYKWQGYAAAVASVYAKELLMVTSISPNLQSPKSRAAGPASVGPVIIISELQMG</sequence>
<gene>
    <name evidence="1" type="ORF">BDV29DRAFT_196154</name>
</gene>
<evidence type="ECO:0000313" key="1">
    <source>
        <dbReference type="EMBL" id="KAB8067817.1"/>
    </source>
</evidence>
<dbReference type="GO" id="GO:0003824">
    <property type="term" value="F:catalytic activity"/>
    <property type="evidence" value="ECO:0007669"/>
    <property type="project" value="InterPro"/>
</dbReference>
<proteinExistence type="predicted"/>
<dbReference type="GO" id="GO:0009116">
    <property type="term" value="P:nucleoside metabolic process"/>
    <property type="evidence" value="ECO:0007669"/>
    <property type="project" value="InterPro"/>
</dbReference>
<dbReference type="EMBL" id="ML732442">
    <property type="protein sequence ID" value="KAB8067817.1"/>
    <property type="molecule type" value="Genomic_DNA"/>
</dbReference>
<protein>
    <submittedName>
        <fullName evidence="1">Nucleoside phosphorylase domain-containing protein</fullName>
    </submittedName>
</protein>
<evidence type="ECO:0000313" key="2">
    <source>
        <dbReference type="Proteomes" id="UP000326565"/>
    </source>
</evidence>
<name>A0A5N5WJI1_9EURO</name>
<reference evidence="1 2" key="1">
    <citation type="submission" date="2019-04" db="EMBL/GenBank/DDBJ databases">
        <title>Friends and foes A comparative genomics study of 23 Aspergillus species from section Flavi.</title>
        <authorList>
            <consortium name="DOE Joint Genome Institute"/>
            <person name="Kjaerbolling I."/>
            <person name="Vesth T."/>
            <person name="Frisvad J.C."/>
            <person name="Nybo J.L."/>
            <person name="Theobald S."/>
            <person name="Kildgaard S."/>
            <person name="Isbrandt T."/>
            <person name="Kuo A."/>
            <person name="Sato A."/>
            <person name="Lyhne E.K."/>
            <person name="Kogle M.E."/>
            <person name="Wiebenga A."/>
            <person name="Kun R.S."/>
            <person name="Lubbers R.J."/>
            <person name="Makela M.R."/>
            <person name="Barry K."/>
            <person name="Chovatia M."/>
            <person name="Clum A."/>
            <person name="Daum C."/>
            <person name="Haridas S."/>
            <person name="He G."/>
            <person name="LaButti K."/>
            <person name="Lipzen A."/>
            <person name="Mondo S."/>
            <person name="Riley R."/>
            <person name="Salamov A."/>
            <person name="Simmons B.A."/>
            <person name="Magnuson J.K."/>
            <person name="Henrissat B."/>
            <person name="Mortensen U.H."/>
            <person name="Larsen T.O."/>
            <person name="Devries R.P."/>
            <person name="Grigoriev I.V."/>
            <person name="Machida M."/>
            <person name="Baker S.E."/>
            <person name="Andersen M.R."/>
        </authorList>
    </citation>
    <scope>NUCLEOTIDE SEQUENCE [LARGE SCALE GENOMIC DNA]</scope>
    <source>
        <strain evidence="1 2">CBS 151.66</strain>
    </source>
</reference>
<dbReference type="InterPro" id="IPR035994">
    <property type="entry name" value="Nucleoside_phosphorylase_sf"/>
</dbReference>
<dbReference type="AlphaFoldDB" id="A0A5N5WJI1"/>
<dbReference type="Proteomes" id="UP000326565">
    <property type="component" value="Unassembled WGS sequence"/>
</dbReference>
<organism evidence="1 2">
    <name type="scientific">Aspergillus leporis</name>
    <dbReference type="NCBI Taxonomy" id="41062"/>
    <lineage>
        <taxon>Eukaryota</taxon>
        <taxon>Fungi</taxon>
        <taxon>Dikarya</taxon>
        <taxon>Ascomycota</taxon>
        <taxon>Pezizomycotina</taxon>
        <taxon>Eurotiomycetes</taxon>
        <taxon>Eurotiomycetidae</taxon>
        <taxon>Eurotiales</taxon>
        <taxon>Aspergillaceae</taxon>
        <taxon>Aspergillus</taxon>
        <taxon>Aspergillus subgen. Circumdati</taxon>
    </lineage>
</organism>
<keyword evidence="2" id="KW-1185">Reference proteome</keyword>
<dbReference type="SUPFAM" id="SSF53167">
    <property type="entry name" value="Purine and uridine phosphorylases"/>
    <property type="match status" value="1"/>
</dbReference>
<accession>A0A5N5WJI1</accession>
<dbReference type="PANTHER" id="PTHR46082:SF11">
    <property type="entry name" value="AAA+ ATPASE DOMAIN-CONTAINING PROTEIN-RELATED"/>
    <property type="match status" value="1"/>
</dbReference>
<dbReference type="PANTHER" id="PTHR46082">
    <property type="entry name" value="ATP/GTP-BINDING PROTEIN-RELATED"/>
    <property type="match status" value="1"/>
</dbReference>
<dbReference type="InterPro" id="IPR053137">
    <property type="entry name" value="NLR-like"/>
</dbReference>
<dbReference type="OrthoDB" id="1577640at2759"/>
<dbReference type="Gene3D" id="3.40.50.1580">
    <property type="entry name" value="Nucleoside phosphorylase domain"/>
    <property type="match status" value="1"/>
</dbReference>